<dbReference type="Gene3D" id="3.80.10.10">
    <property type="entry name" value="Ribonuclease Inhibitor"/>
    <property type="match status" value="1"/>
</dbReference>
<dbReference type="InterPro" id="IPR032675">
    <property type="entry name" value="LRR_dom_sf"/>
</dbReference>
<name>A0A2U1PIF3_ARTAN</name>
<proteinExistence type="predicted"/>
<reference evidence="2 3" key="1">
    <citation type="journal article" date="2018" name="Mol. Plant">
        <title>The genome of Artemisia annua provides insight into the evolution of Asteraceae family and artemisinin biosynthesis.</title>
        <authorList>
            <person name="Shen Q."/>
            <person name="Zhang L."/>
            <person name="Liao Z."/>
            <person name="Wang S."/>
            <person name="Yan T."/>
            <person name="Shi P."/>
            <person name="Liu M."/>
            <person name="Fu X."/>
            <person name="Pan Q."/>
            <person name="Wang Y."/>
            <person name="Lv Z."/>
            <person name="Lu X."/>
            <person name="Zhang F."/>
            <person name="Jiang W."/>
            <person name="Ma Y."/>
            <person name="Chen M."/>
            <person name="Hao X."/>
            <person name="Li L."/>
            <person name="Tang Y."/>
            <person name="Lv G."/>
            <person name="Zhou Y."/>
            <person name="Sun X."/>
            <person name="Brodelius P.E."/>
            <person name="Rose J.K.C."/>
            <person name="Tang K."/>
        </authorList>
    </citation>
    <scope>NUCLEOTIDE SEQUENCE [LARGE SCALE GENOMIC DNA]</scope>
    <source>
        <strain evidence="3">cv. Huhao1</strain>
        <tissue evidence="2">Leaf</tissue>
    </source>
</reference>
<gene>
    <name evidence="2" type="ORF">CTI12_AA147850</name>
</gene>
<evidence type="ECO:0000259" key="1">
    <source>
        <dbReference type="PROSITE" id="PS50181"/>
    </source>
</evidence>
<dbReference type="STRING" id="35608.A0A2U1PIF3"/>
<dbReference type="Gene3D" id="1.20.1280.50">
    <property type="match status" value="1"/>
</dbReference>
<evidence type="ECO:0000313" key="3">
    <source>
        <dbReference type="Proteomes" id="UP000245207"/>
    </source>
</evidence>
<comment type="caution">
    <text evidence="2">The sequence shown here is derived from an EMBL/GenBank/DDBJ whole genome shotgun (WGS) entry which is preliminary data.</text>
</comment>
<dbReference type="PANTHER" id="PTHR38926:SF80">
    <property type="entry name" value="F-BOX DOMAIN, LEUCINE-RICH REPEAT DOMAIN SUPERFAMILY"/>
    <property type="match status" value="1"/>
</dbReference>
<dbReference type="InterPro" id="IPR001810">
    <property type="entry name" value="F-box_dom"/>
</dbReference>
<keyword evidence="3" id="KW-1185">Reference proteome</keyword>
<dbReference type="PANTHER" id="PTHR38926">
    <property type="entry name" value="F-BOX DOMAIN CONTAINING PROTEIN, EXPRESSED"/>
    <property type="match status" value="1"/>
</dbReference>
<dbReference type="Proteomes" id="UP000245207">
    <property type="component" value="Unassembled WGS sequence"/>
</dbReference>
<dbReference type="OrthoDB" id="2095648at2759"/>
<feature type="domain" description="F-box" evidence="1">
    <location>
        <begin position="32"/>
        <end position="79"/>
    </location>
</feature>
<organism evidence="2 3">
    <name type="scientific">Artemisia annua</name>
    <name type="common">Sweet wormwood</name>
    <dbReference type="NCBI Taxonomy" id="35608"/>
    <lineage>
        <taxon>Eukaryota</taxon>
        <taxon>Viridiplantae</taxon>
        <taxon>Streptophyta</taxon>
        <taxon>Embryophyta</taxon>
        <taxon>Tracheophyta</taxon>
        <taxon>Spermatophyta</taxon>
        <taxon>Magnoliopsida</taxon>
        <taxon>eudicotyledons</taxon>
        <taxon>Gunneridae</taxon>
        <taxon>Pentapetalae</taxon>
        <taxon>asterids</taxon>
        <taxon>campanulids</taxon>
        <taxon>Asterales</taxon>
        <taxon>Asteraceae</taxon>
        <taxon>Asteroideae</taxon>
        <taxon>Anthemideae</taxon>
        <taxon>Artemisiinae</taxon>
        <taxon>Artemisia</taxon>
    </lineage>
</organism>
<dbReference type="InterPro" id="IPR036047">
    <property type="entry name" value="F-box-like_dom_sf"/>
</dbReference>
<dbReference type="SUPFAM" id="SSF81383">
    <property type="entry name" value="F-box domain"/>
    <property type="match status" value="1"/>
</dbReference>
<accession>A0A2U1PIF3</accession>
<dbReference type="AlphaFoldDB" id="A0A2U1PIF3"/>
<evidence type="ECO:0000313" key="2">
    <source>
        <dbReference type="EMBL" id="PWA85543.1"/>
    </source>
</evidence>
<dbReference type="CDD" id="cd22164">
    <property type="entry name" value="F-box_AtSKIP19-like"/>
    <property type="match status" value="1"/>
</dbReference>
<dbReference type="PROSITE" id="PS50181">
    <property type="entry name" value="FBOX"/>
    <property type="match status" value="1"/>
</dbReference>
<protein>
    <submittedName>
        <fullName evidence="2">F-box domain, cyclin-like protein</fullName>
    </submittedName>
</protein>
<dbReference type="SUPFAM" id="SSF52047">
    <property type="entry name" value="RNI-like"/>
    <property type="match status" value="1"/>
</dbReference>
<sequence>MMSSTSKSNQEIAKKIKLNPNTKHQWKVEQQTRNWLELPSNIMTDILFRIGAKDMLQNAQKVCTTWRKICKDPSICRVLHVDGSTQSYQEPLSMTFKHAVDKSQGQLIDLTMVNFDDDRLLTYVADRSSQLRRLEVACCDGQLYISMLKCFKKFSLLGELSLHSTVLSGRIVEKLGRYCPLLKILKGNERPDTYWHEDWVEDETAVAIGDELPGLTHLELIGNNMSNYGLKAILDGCSHLELLDLRGCFYIELKGAIRKRCKKIKCFKMPRDSLEGCPYIFEDSATERWLQKFRVPCKREGK</sequence>
<dbReference type="Pfam" id="PF00646">
    <property type="entry name" value="F-box"/>
    <property type="match status" value="1"/>
</dbReference>
<dbReference type="EMBL" id="PKPP01001109">
    <property type="protein sequence ID" value="PWA85543.1"/>
    <property type="molecule type" value="Genomic_DNA"/>
</dbReference>